<gene>
    <name evidence="1" type="ORF">EC973_009403</name>
</gene>
<protein>
    <submittedName>
        <fullName evidence="1">Uncharacterized protein</fullName>
    </submittedName>
</protein>
<organism evidence="1 2">
    <name type="scientific">Apophysomyces ossiformis</name>
    <dbReference type="NCBI Taxonomy" id="679940"/>
    <lineage>
        <taxon>Eukaryota</taxon>
        <taxon>Fungi</taxon>
        <taxon>Fungi incertae sedis</taxon>
        <taxon>Mucoromycota</taxon>
        <taxon>Mucoromycotina</taxon>
        <taxon>Mucoromycetes</taxon>
        <taxon>Mucorales</taxon>
        <taxon>Mucorineae</taxon>
        <taxon>Mucoraceae</taxon>
        <taxon>Apophysomyces</taxon>
    </lineage>
</organism>
<name>A0A8H7BPA6_9FUNG</name>
<dbReference type="AlphaFoldDB" id="A0A8H7BPA6"/>
<proteinExistence type="predicted"/>
<dbReference type="OrthoDB" id="10601424at2759"/>
<evidence type="ECO:0000313" key="2">
    <source>
        <dbReference type="Proteomes" id="UP000605846"/>
    </source>
</evidence>
<reference evidence="1" key="1">
    <citation type="submission" date="2020-01" db="EMBL/GenBank/DDBJ databases">
        <title>Genome Sequencing of Three Apophysomyces-Like Fungal Strains Confirms a Novel Fungal Genus in the Mucoromycota with divergent Burkholderia-like Endosymbiotic Bacteria.</title>
        <authorList>
            <person name="Stajich J.E."/>
            <person name="Macias A.M."/>
            <person name="Carter-House D."/>
            <person name="Lovett B."/>
            <person name="Kasson L.R."/>
            <person name="Berry K."/>
            <person name="Grigoriev I."/>
            <person name="Chang Y."/>
            <person name="Spatafora J."/>
            <person name="Kasson M.T."/>
        </authorList>
    </citation>
    <scope>NUCLEOTIDE SEQUENCE</scope>
    <source>
        <strain evidence="1">NRRL A-21654</strain>
    </source>
</reference>
<keyword evidence="2" id="KW-1185">Reference proteome</keyword>
<dbReference type="Proteomes" id="UP000605846">
    <property type="component" value="Unassembled WGS sequence"/>
</dbReference>
<sequence>MEKLTHFVQMQEKLKIDIATEDVKKLAKFAYDVRAKGQSHYPYSVLPRDEFKTAINTVLQNVNICPENVPVTSTELAAKPHVYIRALYEILKDLEPLGDIPVRKPMPITSRGWLFRKFSEKLEFQEFFKTKKIIPSREDPKSYLSFSRRFT</sequence>
<dbReference type="EMBL" id="JABAYA010000090">
    <property type="protein sequence ID" value="KAF7725786.1"/>
    <property type="molecule type" value="Genomic_DNA"/>
</dbReference>
<evidence type="ECO:0000313" key="1">
    <source>
        <dbReference type="EMBL" id="KAF7725786.1"/>
    </source>
</evidence>
<accession>A0A8H7BPA6</accession>
<comment type="caution">
    <text evidence="1">The sequence shown here is derived from an EMBL/GenBank/DDBJ whole genome shotgun (WGS) entry which is preliminary data.</text>
</comment>